<evidence type="ECO:0000313" key="4">
    <source>
        <dbReference type="EMBL" id="SOZ36192.1"/>
    </source>
</evidence>
<evidence type="ECO:0000259" key="3">
    <source>
        <dbReference type="Pfam" id="PF00589"/>
    </source>
</evidence>
<protein>
    <submittedName>
        <fullName evidence="4">Phage integrase family protein</fullName>
    </submittedName>
</protein>
<evidence type="ECO:0000256" key="1">
    <source>
        <dbReference type="ARBA" id="ARBA00022908"/>
    </source>
</evidence>
<dbReference type="InterPro" id="IPR011010">
    <property type="entry name" value="DNA_brk_join_enz"/>
</dbReference>
<dbReference type="SUPFAM" id="SSF56349">
    <property type="entry name" value="DNA breaking-rejoining enzymes"/>
    <property type="match status" value="1"/>
</dbReference>
<dbReference type="InterPro" id="IPR050090">
    <property type="entry name" value="Tyrosine_recombinase_XerCD"/>
</dbReference>
<name>A0ABY1V1M5_9BURK</name>
<reference evidence="4 5" key="1">
    <citation type="submission" date="2018-01" db="EMBL/GenBank/DDBJ databases">
        <authorList>
            <person name="Clerissi C."/>
        </authorList>
    </citation>
    <scope>NUCLEOTIDE SEQUENCE [LARGE SCALE GENOMIC DNA]</scope>
    <source>
        <strain evidence="4">Cupriavidus taiwanensis STM 6082</strain>
    </source>
</reference>
<evidence type="ECO:0000313" key="5">
    <source>
        <dbReference type="Proteomes" id="UP000256710"/>
    </source>
</evidence>
<dbReference type="PANTHER" id="PTHR30349">
    <property type="entry name" value="PHAGE INTEGRASE-RELATED"/>
    <property type="match status" value="1"/>
</dbReference>
<dbReference type="Proteomes" id="UP000256710">
    <property type="component" value="Unassembled WGS sequence"/>
</dbReference>
<gene>
    <name evidence="4" type="ORF">CBM2605_A260031</name>
</gene>
<dbReference type="EMBL" id="OFTC01000019">
    <property type="protein sequence ID" value="SOZ36192.1"/>
    <property type="molecule type" value="Genomic_DNA"/>
</dbReference>
<dbReference type="RefSeq" id="WP_018005272.1">
    <property type="nucleotide sequence ID" value="NZ_AQUR01000087.1"/>
</dbReference>
<comment type="caution">
    <text evidence="4">The sequence shown here is derived from an EMBL/GenBank/DDBJ whole genome shotgun (WGS) entry which is preliminary data.</text>
</comment>
<keyword evidence="2" id="KW-0233">DNA recombination</keyword>
<dbReference type="Pfam" id="PF00589">
    <property type="entry name" value="Phage_integrase"/>
    <property type="match status" value="1"/>
</dbReference>
<dbReference type="InterPro" id="IPR013762">
    <property type="entry name" value="Integrase-like_cat_sf"/>
</dbReference>
<accession>A0ABY1V1M5</accession>
<dbReference type="InterPro" id="IPR002104">
    <property type="entry name" value="Integrase_catalytic"/>
</dbReference>
<feature type="domain" description="Tyr recombinase" evidence="3">
    <location>
        <begin position="212"/>
        <end position="388"/>
    </location>
</feature>
<evidence type="ECO:0000256" key="2">
    <source>
        <dbReference type="ARBA" id="ARBA00023172"/>
    </source>
</evidence>
<organism evidence="4 5">
    <name type="scientific">Cupriavidus neocaledonicus</name>
    <dbReference type="NCBI Taxonomy" id="1040979"/>
    <lineage>
        <taxon>Bacteria</taxon>
        <taxon>Pseudomonadati</taxon>
        <taxon>Pseudomonadota</taxon>
        <taxon>Betaproteobacteria</taxon>
        <taxon>Burkholderiales</taxon>
        <taxon>Burkholderiaceae</taxon>
        <taxon>Cupriavidus</taxon>
    </lineage>
</organism>
<keyword evidence="5" id="KW-1185">Reference proteome</keyword>
<keyword evidence="1" id="KW-0229">DNA integration</keyword>
<dbReference type="Gene3D" id="1.10.443.10">
    <property type="entry name" value="Intergrase catalytic core"/>
    <property type="match status" value="1"/>
</dbReference>
<proteinExistence type="predicted"/>
<dbReference type="PANTHER" id="PTHR30349:SF64">
    <property type="entry name" value="PROPHAGE INTEGRASE INTD-RELATED"/>
    <property type="match status" value="1"/>
</dbReference>
<dbReference type="CDD" id="cd00397">
    <property type="entry name" value="DNA_BRE_C"/>
    <property type="match status" value="1"/>
</dbReference>
<sequence>MARLEYIHYEFRHVSLGEDGDLVYTKEARPPIKDLPQIYWEDGTGWDEANVWALDRAASGTLDAETIKRTMKHLCRYANFLEAQCIDWRNFPIRKEERVLNKFKGRLEKDRDKGLLESSTAMNCMNSVIQFYRFADTHNLVGSEAPMWEDRIVRMTRYDNVGFKRAMSILSTDLSIKNSKRQGVMLEDGLLPLSAEHWNSLLAYTAVHAVEELHRMLAIGFFTGARLGTITTLTVTSLETARAHPTVEGLYLLPVGPGTDVATKSSVNGNLHIPEAVLMDLKAYATSTTRLLREKNAHPSHKDVLFLTRTSKPYTVATVDRLVHTMRSQAADAGLHFMHKFKFHQSRATFGTWLMQLLLDCGATTSAIEFVRDAMLHKSESMTWRYIKFLENTPAKEKAAGAFSAAFTNVTNRNWEKVDA</sequence>